<dbReference type="Proteomes" id="UP000593576">
    <property type="component" value="Unassembled WGS sequence"/>
</dbReference>
<evidence type="ECO:0000313" key="1">
    <source>
        <dbReference type="EMBL" id="MBA0854014.1"/>
    </source>
</evidence>
<keyword evidence="2" id="KW-1185">Reference proteome</keyword>
<reference evidence="1 2" key="1">
    <citation type="journal article" date="2019" name="Genome Biol. Evol.">
        <title>Insights into the evolution of the New World diploid cottons (Gossypium, subgenus Houzingenia) based on genome sequencing.</title>
        <authorList>
            <person name="Grover C.E."/>
            <person name="Arick M.A. 2nd"/>
            <person name="Thrash A."/>
            <person name="Conover J.L."/>
            <person name="Sanders W.S."/>
            <person name="Peterson D.G."/>
            <person name="Frelichowski J.E."/>
            <person name="Scheffler J.A."/>
            <person name="Scheffler B.E."/>
            <person name="Wendel J.F."/>
        </authorList>
    </citation>
    <scope>NUCLEOTIDE SEQUENCE [LARGE SCALE GENOMIC DNA]</scope>
    <source>
        <strain evidence="1">1</strain>
        <tissue evidence="1">Leaf</tissue>
    </source>
</reference>
<dbReference type="EMBL" id="JABFAF010000004">
    <property type="protein sequence ID" value="MBA0854014.1"/>
    <property type="molecule type" value="Genomic_DNA"/>
</dbReference>
<accession>A0A7J9L5M1</accession>
<gene>
    <name evidence="1" type="ORF">Goshw_024955</name>
</gene>
<evidence type="ECO:0000313" key="2">
    <source>
        <dbReference type="Proteomes" id="UP000593576"/>
    </source>
</evidence>
<proteinExistence type="predicted"/>
<dbReference type="AlphaFoldDB" id="A0A7J9L5M1"/>
<sequence length="114" mass="13226">MVLDFEKKVEMLKDKRDRVLLDVDVAQKKGETMYPDVNHWLMKVDDMIILELKKVKGLKDEANKKYFIILCPNVKALLKLVAMQQGKPQRWPCTRRSSKQSSLAVQQLKLKAAV</sequence>
<dbReference type="OrthoDB" id="10460221at2759"/>
<name>A0A7J9L5M1_GOSSC</name>
<comment type="caution">
    <text evidence="1">The sequence shown here is derived from an EMBL/GenBank/DDBJ whole genome shotgun (WGS) entry which is preliminary data.</text>
</comment>
<organism evidence="1 2">
    <name type="scientific">Gossypium schwendimanii</name>
    <name type="common">Cotton</name>
    <dbReference type="NCBI Taxonomy" id="34291"/>
    <lineage>
        <taxon>Eukaryota</taxon>
        <taxon>Viridiplantae</taxon>
        <taxon>Streptophyta</taxon>
        <taxon>Embryophyta</taxon>
        <taxon>Tracheophyta</taxon>
        <taxon>Spermatophyta</taxon>
        <taxon>Magnoliopsida</taxon>
        <taxon>eudicotyledons</taxon>
        <taxon>Gunneridae</taxon>
        <taxon>Pentapetalae</taxon>
        <taxon>rosids</taxon>
        <taxon>malvids</taxon>
        <taxon>Malvales</taxon>
        <taxon>Malvaceae</taxon>
        <taxon>Malvoideae</taxon>
        <taxon>Gossypium</taxon>
    </lineage>
</organism>
<protein>
    <submittedName>
        <fullName evidence="1">Uncharacterized protein</fullName>
    </submittedName>
</protein>